<comment type="similarity">
    <text evidence="5 15">Belongs to the phosphohexose mutase family.</text>
</comment>
<name>E0PRI4_STRMT</name>
<keyword evidence="9 15" id="KW-0479">Metal-binding</keyword>
<evidence type="ECO:0000259" key="17">
    <source>
        <dbReference type="Pfam" id="PF02878"/>
    </source>
</evidence>
<dbReference type="HOGENOM" id="CLU_016950_0_0_9"/>
<evidence type="ECO:0000256" key="7">
    <source>
        <dbReference type="ARBA" id="ARBA00022526"/>
    </source>
</evidence>
<dbReference type="Gene3D" id="3.30.310.50">
    <property type="entry name" value="Alpha-D-phosphohexomutase, C-terminal domain"/>
    <property type="match status" value="1"/>
</dbReference>
<evidence type="ECO:0000256" key="8">
    <source>
        <dbReference type="ARBA" id="ARBA00022553"/>
    </source>
</evidence>
<evidence type="ECO:0000259" key="16">
    <source>
        <dbReference type="Pfam" id="PF00408"/>
    </source>
</evidence>
<dbReference type="InterPro" id="IPR005841">
    <property type="entry name" value="Alpha-D-phosphohexomutase_SF"/>
</dbReference>
<evidence type="ECO:0000256" key="2">
    <source>
        <dbReference type="ARBA" id="ARBA00001946"/>
    </source>
</evidence>
<dbReference type="Pfam" id="PF02880">
    <property type="entry name" value="PGM_PMM_III"/>
    <property type="match status" value="1"/>
</dbReference>
<evidence type="ECO:0000256" key="1">
    <source>
        <dbReference type="ARBA" id="ARBA00000443"/>
    </source>
</evidence>
<evidence type="ECO:0000256" key="13">
    <source>
        <dbReference type="ARBA" id="ARBA00041398"/>
    </source>
</evidence>
<feature type="domain" description="Alpha-D-phosphohexomutase C-terminal" evidence="16">
    <location>
        <begin position="523"/>
        <end position="561"/>
    </location>
</feature>
<evidence type="ECO:0000259" key="18">
    <source>
        <dbReference type="Pfam" id="PF02879"/>
    </source>
</evidence>
<dbReference type="InterPro" id="IPR005843">
    <property type="entry name" value="A-D-PHexomutase_C"/>
</dbReference>
<dbReference type="eggNOG" id="COG1109">
    <property type="taxonomic scope" value="Bacteria"/>
</dbReference>
<dbReference type="AlphaFoldDB" id="E0PRI4"/>
<reference evidence="20 21" key="1">
    <citation type="submission" date="2010-07" db="EMBL/GenBank/DDBJ databases">
        <authorList>
            <person name="Muzny D."/>
            <person name="Qin X."/>
            <person name="Deng J."/>
            <person name="Jiang H."/>
            <person name="Liu Y."/>
            <person name="Qu J."/>
            <person name="Song X.-Z."/>
            <person name="Zhang L."/>
            <person name="Thornton R."/>
            <person name="Coyle M."/>
            <person name="Francisco L."/>
            <person name="Jackson L."/>
            <person name="Javaid M."/>
            <person name="Korchina V."/>
            <person name="Kovar C."/>
            <person name="Mata R."/>
            <person name="Mathew T."/>
            <person name="Ngo R."/>
            <person name="Nguyen L."/>
            <person name="Nguyen N."/>
            <person name="Okwuonu G."/>
            <person name="Ongeri F."/>
            <person name="Pham C."/>
            <person name="Simmons D."/>
            <person name="Wilczek-Boney K."/>
            <person name="Hale W."/>
            <person name="Jakkamsetti A."/>
            <person name="Pham P."/>
            <person name="Ruth R."/>
            <person name="San Lucas F."/>
            <person name="Warren J."/>
            <person name="Zhang J."/>
            <person name="Zhao Z."/>
            <person name="Zhou C."/>
            <person name="Zhu D."/>
            <person name="Lee S."/>
            <person name="Bess C."/>
            <person name="Blankenburg K."/>
            <person name="Forbes L."/>
            <person name="Fu Q."/>
            <person name="Gubbala S."/>
            <person name="Hirani K."/>
            <person name="Jayaseelan J.C."/>
            <person name="Lara F."/>
            <person name="Munidasa M."/>
            <person name="Palculict T."/>
            <person name="Patil S."/>
            <person name="Pu L.-L."/>
            <person name="Saada N."/>
            <person name="Tang L."/>
            <person name="Weissenberger G."/>
            <person name="Zhu Y."/>
            <person name="Hemphill L."/>
            <person name="Shang Y."/>
            <person name="Youmans B."/>
            <person name="Ayvaz T."/>
            <person name="Ross M."/>
            <person name="Santibanez J."/>
            <person name="Aqrawi P."/>
            <person name="Gross S."/>
            <person name="Joshi V."/>
            <person name="Fowler G."/>
            <person name="Nazareth L."/>
            <person name="Reid J."/>
            <person name="Worley K."/>
            <person name="Petrosino J."/>
            <person name="Highlander S."/>
            <person name="Gibbs R."/>
        </authorList>
    </citation>
    <scope>NUCLEOTIDE SEQUENCE [LARGE SCALE GENOMIC DNA]</scope>
    <source>
        <strain evidence="20 21">ATCC 6249</strain>
    </source>
</reference>
<dbReference type="InterPro" id="IPR005846">
    <property type="entry name" value="A-D-PHexomutase_a/b/a-III"/>
</dbReference>
<comment type="cofactor">
    <cofactor evidence="2">
        <name>Mg(2+)</name>
        <dbReference type="ChEBI" id="CHEBI:18420"/>
    </cofactor>
</comment>
<dbReference type="InterPro" id="IPR005845">
    <property type="entry name" value="A-D-PHexomutase_a/b/a-II"/>
</dbReference>
<evidence type="ECO:0000256" key="3">
    <source>
        <dbReference type="ARBA" id="ARBA00005164"/>
    </source>
</evidence>
<dbReference type="GO" id="GO:0006166">
    <property type="term" value="P:purine ribonucleoside salvage"/>
    <property type="evidence" value="ECO:0007669"/>
    <property type="project" value="TreeGrafter"/>
</dbReference>
<dbReference type="EMBL" id="AEEN01000012">
    <property type="protein sequence ID" value="EFM31735.1"/>
    <property type="molecule type" value="Genomic_DNA"/>
</dbReference>
<dbReference type="PANTHER" id="PTHR45745">
    <property type="entry name" value="PHOSPHOMANNOMUTASE 45A"/>
    <property type="match status" value="1"/>
</dbReference>
<dbReference type="GO" id="GO:0006006">
    <property type="term" value="P:glucose metabolic process"/>
    <property type="evidence" value="ECO:0007669"/>
    <property type="project" value="UniProtKB-KW"/>
</dbReference>
<comment type="pathway">
    <text evidence="4">Lipid metabolism.</text>
</comment>
<evidence type="ECO:0000259" key="19">
    <source>
        <dbReference type="Pfam" id="PF02880"/>
    </source>
</evidence>
<dbReference type="GO" id="GO:0008973">
    <property type="term" value="F:phosphopentomutase activity"/>
    <property type="evidence" value="ECO:0007669"/>
    <property type="project" value="TreeGrafter"/>
</dbReference>
<feature type="domain" description="Alpha-D-phosphohexomutase alpha/beta/alpha" evidence="18">
    <location>
        <begin position="240"/>
        <end position="325"/>
    </location>
</feature>
<dbReference type="InterPro" id="IPR036900">
    <property type="entry name" value="A-D-PHexomutase_C_sf"/>
</dbReference>
<keyword evidence="8" id="KW-0597">Phosphoprotein</keyword>
<evidence type="ECO:0000256" key="6">
    <source>
        <dbReference type="ARBA" id="ARBA00012728"/>
    </source>
</evidence>
<dbReference type="Gene3D" id="3.40.120.10">
    <property type="entry name" value="Alpha-D-Glucose-1,6-Bisphosphate, subunit A, domain 3"/>
    <property type="match status" value="3"/>
</dbReference>
<dbReference type="PANTHER" id="PTHR45745:SF1">
    <property type="entry name" value="PHOSPHOGLUCOMUTASE 2B-RELATED"/>
    <property type="match status" value="1"/>
</dbReference>
<dbReference type="SUPFAM" id="SSF53738">
    <property type="entry name" value="Phosphoglucomutase, first 3 domains"/>
    <property type="match status" value="3"/>
</dbReference>
<evidence type="ECO:0000256" key="5">
    <source>
        <dbReference type="ARBA" id="ARBA00010231"/>
    </source>
</evidence>
<evidence type="ECO:0000313" key="21">
    <source>
        <dbReference type="Proteomes" id="UP000003823"/>
    </source>
</evidence>
<evidence type="ECO:0000256" key="10">
    <source>
        <dbReference type="ARBA" id="ARBA00022842"/>
    </source>
</evidence>
<evidence type="ECO:0000256" key="4">
    <source>
        <dbReference type="ARBA" id="ARBA00005189"/>
    </source>
</evidence>
<evidence type="ECO:0000313" key="20">
    <source>
        <dbReference type="EMBL" id="EFM31735.1"/>
    </source>
</evidence>
<protein>
    <recommendedName>
        <fullName evidence="12">Phosphoglucomutase</fullName>
        <ecNumber evidence="6">5.4.2.2</ecNumber>
    </recommendedName>
    <alternativeName>
        <fullName evidence="14">Alpha-phosphoglucomutase</fullName>
    </alternativeName>
    <alternativeName>
        <fullName evidence="13">Glucose phosphomutase</fullName>
    </alternativeName>
</protein>
<keyword evidence="11 20" id="KW-0413">Isomerase</keyword>
<feature type="domain" description="Alpha-D-phosphohexomutase alpha/beta/alpha" evidence="17">
    <location>
        <begin position="55"/>
        <end position="194"/>
    </location>
</feature>
<feature type="domain" description="Alpha-D-phosphohexomutase alpha/beta/alpha" evidence="19">
    <location>
        <begin position="339"/>
        <end position="465"/>
    </location>
</feature>
<evidence type="ECO:0000256" key="15">
    <source>
        <dbReference type="RuleBase" id="RU004326"/>
    </source>
</evidence>
<dbReference type="InterPro" id="IPR016066">
    <property type="entry name" value="A-D-PHexomutase_CS"/>
</dbReference>
<comment type="caution">
    <text evidence="20">The sequence shown here is derived from an EMBL/GenBank/DDBJ whole genome shotgun (WGS) entry which is preliminary data.</text>
</comment>
<accession>E0PRI4</accession>
<dbReference type="PRINTS" id="PR00509">
    <property type="entry name" value="PGMPMM"/>
</dbReference>
<keyword evidence="7" id="KW-0119">Carbohydrate metabolism</keyword>
<dbReference type="Pfam" id="PF02878">
    <property type="entry name" value="PGM_PMM_I"/>
    <property type="match status" value="1"/>
</dbReference>
<dbReference type="EC" id="5.4.2.2" evidence="6"/>
<organism evidence="20 21">
    <name type="scientific">Streptococcus mitis ATCC 6249</name>
    <dbReference type="NCBI Taxonomy" id="864567"/>
    <lineage>
        <taxon>Bacteria</taxon>
        <taxon>Bacillati</taxon>
        <taxon>Bacillota</taxon>
        <taxon>Bacilli</taxon>
        <taxon>Lactobacillales</taxon>
        <taxon>Streptococcaceae</taxon>
        <taxon>Streptococcus</taxon>
        <taxon>Streptococcus mitis group</taxon>
    </lineage>
</organism>
<dbReference type="InterPro" id="IPR005844">
    <property type="entry name" value="A-D-PHexomutase_a/b/a-I"/>
</dbReference>
<comment type="pathway">
    <text evidence="3">Glycolipid metabolism; diglucosyl-diacylglycerol biosynthesis.</text>
</comment>
<dbReference type="Pfam" id="PF02879">
    <property type="entry name" value="PGM_PMM_II"/>
    <property type="match status" value="1"/>
</dbReference>
<dbReference type="Proteomes" id="UP000003823">
    <property type="component" value="Unassembled WGS sequence"/>
</dbReference>
<comment type="catalytic activity">
    <reaction evidence="1">
        <text>alpha-D-glucose 1-phosphate = alpha-D-glucose 6-phosphate</text>
        <dbReference type="Rhea" id="RHEA:23536"/>
        <dbReference type="ChEBI" id="CHEBI:58225"/>
        <dbReference type="ChEBI" id="CHEBI:58601"/>
        <dbReference type="EC" id="5.4.2.2"/>
    </reaction>
</comment>
<gene>
    <name evidence="20" type="primary">pgm</name>
    <name evidence="20" type="ORF">HMPREF8571_1105</name>
</gene>
<dbReference type="GO" id="GO:0000287">
    <property type="term" value="F:magnesium ion binding"/>
    <property type="evidence" value="ECO:0007669"/>
    <property type="project" value="InterPro"/>
</dbReference>
<keyword evidence="10 15" id="KW-0460">Magnesium</keyword>
<dbReference type="PROSITE" id="PS00710">
    <property type="entry name" value="PGM_PMM"/>
    <property type="match status" value="1"/>
</dbReference>
<evidence type="ECO:0000256" key="14">
    <source>
        <dbReference type="ARBA" id="ARBA00041467"/>
    </source>
</evidence>
<dbReference type="Pfam" id="PF00408">
    <property type="entry name" value="PGM_PMM_IV"/>
    <property type="match status" value="1"/>
</dbReference>
<sequence length="586" mass="64445">MKPIKTIYNKRRRSMTYQENYQKWLDFAELPDYLRQDLENMDEKTKEDAFYTNLEFGTAGMRGLIGAGTNRINIYVVRQATEGLARLIESKGGNEKERGVAIAYDSRHFSPEFAFESAAVLAKHGIKSYVFESLRPTPELSFAVRHLSCFAGIMITASHNPAPFNGYKVYGEDGGQMPPHDADALTTYIRSIENPFAVEVADVEAEKASGLIEVIGEAIDAEYLKEVKDVNINPALIEEFGKDMKIVYTPLHGTGEMLARRALAQAGFDSVQVVEAQATPDPDFSTVKSPNPESQAAFALAEELGRKVGADVLVATDPDADRVGVEVLQKDGSYLNLSGNQIGAIMAKYILEAHKNAGTLPENAALCKSIVSTDLVTKIAESYGATMFNVLTGFKFIAEKIQEFEEKHNHTYMMGFEESFGYLIKPFVRDKDAIQAVLVVAELAAYYRSRGLTLADGIEEIYKEYGYYAEKTISVTLSGVDGAEQIKAIMAKFRENGPKEWNATEITVVEDFKAQTSTAADGTVTALTTPPSDVLKYTLADGSWIAVRPSGTEPKIKFYIAVVGESNEDSQAKIANIEAEINAFVK</sequence>
<proteinExistence type="inferred from homology"/>
<dbReference type="GO" id="GO:0004614">
    <property type="term" value="F:phosphoglucomutase activity"/>
    <property type="evidence" value="ECO:0007669"/>
    <property type="project" value="UniProtKB-EC"/>
</dbReference>
<evidence type="ECO:0000256" key="12">
    <source>
        <dbReference type="ARBA" id="ARBA00039995"/>
    </source>
</evidence>
<evidence type="ECO:0000256" key="11">
    <source>
        <dbReference type="ARBA" id="ARBA00023235"/>
    </source>
</evidence>
<evidence type="ECO:0000256" key="9">
    <source>
        <dbReference type="ARBA" id="ARBA00022723"/>
    </source>
</evidence>
<dbReference type="SUPFAM" id="SSF55957">
    <property type="entry name" value="Phosphoglucomutase, C-terminal domain"/>
    <property type="match status" value="1"/>
</dbReference>
<dbReference type="InterPro" id="IPR016055">
    <property type="entry name" value="A-D-PHexomutase_a/b/a-I/II/III"/>
</dbReference>
<dbReference type="CDD" id="cd05799">
    <property type="entry name" value="PGM2"/>
    <property type="match status" value="1"/>
</dbReference>
<keyword evidence="7" id="KW-0313">Glucose metabolism</keyword>